<evidence type="ECO:0000313" key="9">
    <source>
        <dbReference type="Proteomes" id="UP000289886"/>
    </source>
</evidence>
<gene>
    <name evidence="8" type="ORF">EOD39_9431</name>
</gene>
<dbReference type="InterPro" id="IPR052103">
    <property type="entry name" value="Dual_spec_Phospatases"/>
</dbReference>
<dbReference type="PANTHER" id="PTHR45961">
    <property type="entry name" value="IP21249P"/>
    <property type="match status" value="1"/>
</dbReference>
<name>A0A444U0K4_ACIRT</name>
<dbReference type="CDD" id="cd14514">
    <property type="entry name" value="DUSP14-like"/>
    <property type="match status" value="1"/>
</dbReference>
<evidence type="ECO:0000256" key="2">
    <source>
        <dbReference type="ARBA" id="ARBA00022801"/>
    </source>
</evidence>
<evidence type="ECO:0000259" key="6">
    <source>
        <dbReference type="PROSITE" id="PS50054"/>
    </source>
</evidence>
<dbReference type="InterPro" id="IPR020420">
    <property type="entry name" value="Atypical_DUSP_subfamB"/>
</dbReference>
<comment type="caution">
    <text evidence="8">The sequence shown here is derived from an EMBL/GenBank/DDBJ whole genome shotgun (WGS) entry which is preliminary data.</text>
</comment>
<dbReference type="PRINTS" id="PR01908">
    <property type="entry name" value="ADSPHPHTASE"/>
</dbReference>
<sequence length="171" mass="19270">MSLSQITPFLFISGADVPQNERLLSSKGITLIVNATLAHVTPVYRGVQSLRVPVSDLPHARLSDHFENVAHRIHTNRGGSTLVHCAAGMSRSPALVMAYLMRYQGVTLREAHSWVKGRRPHIRPNAGFWRQLLDYERRLFGKNTVKMESTPLGVLPEAKTQENGQRYCLNW</sequence>
<evidence type="ECO:0000313" key="8">
    <source>
        <dbReference type="EMBL" id="RXM28733.1"/>
    </source>
</evidence>
<dbReference type="InterPro" id="IPR020422">
    <property type="entry name" value="TYR_PHOSPHATASE_DUAL_dom"/>
</dbReference>
<dbReference type="InterPro" id="IPR000340">
    <property type="entry name" value="Dual-sp_phosphatase_cat-dom"/>
</dbReference>
<feature type="domain" description="Tyrosine-protein phosphatase" evidence="6">
    <location>
        <begin position="2"/>
        <end position="141"/>
    </location>
</feature>
<dbReference type="Gene3D" id="3.90.190.10">
    <property type="entry name" value="Protein tyrosine phosphatase superfamily"/>
    <property type="match status" value="1"/>
</dbReference>
<dbReference type="Pfam" id="PF00782">
    <property type="entry name" value="DSPc"/>
    <property type="match status" value="1"/>
</dbReference>
<dbReference type="GO" id="GO:0005737">
    <property type="term" value="C:cytoplasm"/>
    <property type="evidence" value="ECO:0007669"/>
    <property type="project" value="TreeGrafter"/>
</dbReference>
<feature type="domain" description="Tyrosine specific protein phosphatases" evidence="7">
    <location>
        <begin position="64"/>
        <end position="122"/>
    </location>
</feature>
<keyword evidence="2" id="KW-0378">Hydrolase</keyword>
<dbReference type="EMBL" id="SCEB01215585">
    <property type="protein sequence ID" value="RXM28733.1"/>
    <property type="molecule type" value="Genomic_DNA"/>
</dbReference>
<evidence type="ECO:0000259" key="7">
    <source>
        <dbReference type="PROSITE" id="PS50056"/>
    </source>
</evidence>
<evidence type="ECO:0000256" key="4">
    <source>
        <dbReference type="ARBA" id="ARBA00047761"/>
    </source>
</evidence>
<dbReference type="GO" id="GO:0017017">
    <property type="term" value="F:MAP kinase tyrosine/serine/threonine phosphatase activity"/>
    <property type="evidence" value="ECO:0007669"/>
    <property type="project" value="InterPro"/>
</dbReference>
<keyword evidence="9" id="KW-1185">Reference proteome</keyword>
<accession>A0A444U0K4</accession>
<comment type="catalytic activity">
    <reaction evidence="5">
        <text>O-phospho-L-threonyl-[protein] + H2O = L-threonyl-[protein] + phosphate</text>
        <dbReference type="Rhea" id="RHEA:47004"/>
        <dbReference type="Rhea" id="RHEA-COMP:11060"/>
        <dbReference type="Rhea" id="RHEA-COMP:11605"/>
        <dbReference type="ChEBI" id="CHEBI:15377"/>
        <dbReference type="ChEBI" id="CHEBI:30013"/>
        <dbReference type="ChEBI" id="CHEBI:43474"/>
        <dbReference type="ChEBI" id="CHEBI:61977"/>
        <dbReference type="EC" id="3.1.3.16"/>
    </reaction>
</comment>
<evidence type="ECO:0000256" key="1">
    <source>
        <dbReference type="ARBA" id="ARBA00008601"/>
    </source>
</evidence>
<evidence type="ECO:0000256" key="5">
    <source>
        <dbReference type="ARBA" id="ARBA00048336"/>
    </source>
</evidence>
<dbReference type="InterPro" id="IPR016130">
    <property type="entry name" value="Tyr_Pase_AS"/>
</dbReference>
<dbReference type="InterPro" id="IPR000387">
    <property type="entry name" value="Tyr_Pase_dom"/>
</dbReference>
<protein>
    <submittedName>
        <fullName evidence="8">Dual specificity protein phosphatase 18</fullName>
    </submittedName>
</protein>
<dbReference type="PRINTS" id="PR01910">
    <property type="entry name" value="ADSPHPHTASEB"/>
</dbReference>
<dbReference type="PROSITE" id="PS50054">
    <property type="entry name" value="TYR_PHOSPHATASE_DUAL"/>
    <property type="match status" value="1"/>
</dbReference>
<keyword evidence="3" id="KW-0904">Protein phosphatase</keyword>
<comment type="similarity">
    <text evidence="1">Belongs to the protein-tyrosine phosphatase family. Non-receptor class dual specificity subfamily.</text>
</comment>
<dbReference type="Proteomes" id="UP000289886">
    <property type="component" value="Unassembled WGS sequence"/>
</dbReference>
<organism evidence="8 9">
    <name type="scientific">Acipenser ruthenus</name>
    <name type="common">Sterlet sturgeon</name>
    <dbReference type="NCBI Taxonomy" id="7906"/>
    <lineage>
        <taxon>Eukaryota</taxon>
        <taxon>Metazoa</taxon>
        <taxon>Chordata</taxon>
        <taxon>Craniata</taxon>
        <taxon>Vertebrata</taxon>
        <taxon>Euteleostomi</taxon>
        <taxon>Actinopterygii</taxon>
        <taxon>Chondrostei</taxon>
        <taxon>Acipenseriformes</taxon>
        <taxon>Acipenseridae</taxon>
        <taxon>Acipenser</taxon>
    </lineage>
</organism>
<dbReference type="SMART" id="SM00195">
    <property type="entry name" value="DSPc"/>
    <property type="match status" value="1"/>
</dbReference>
<reference evidence="8 9" key="1">
    <citation type="submission" date="2019-01" db="EMBL/GenBank/DDBJ databases">
        <title>Draft Genome and Complete Hox-Cluster Characterization of the Sterlet Sturgeon (Acipenser ruthenus).</title>
        <authorList>
            <person name="Wei Q."/>
        </authorList>
    </citation>
    <scope>NUCLEOTIDE SEQUENCE [LARGE SCALE GENOMIC DNA]</scope>
    <source>
        <strain evidence="8">WHYD16114868_AA</strain>
        <tissue evidence="8">Blood</tissue>
    </source>
</reference>
<dbReference type="PANTHER" id="PTHR45961:SF1">
    <property type="entry name" value="DUAL SPECIFICITY PROTEIN PHOSPHATASE 18 ISOFORM X1"/>
    <property type="match status" value="1"/>
</dbReference>
<comment type="catalytic activity">
    <reaction evidence="4">
        <text>O-phospho-L-seryl-[protein] + H2O = L-seryl-[protein] + phosphate</text>
        <dbReference type="Rhea" id="RHEA:20629"/>
        <dbReference type="Rhea" id="RHEA-COMP:9863"/>
        <dbReference type="Rhea" id="RHEA-COMP:11604"/>
        <dbReference type="ChEBI" id="CHEBI:15377"/>
        <dbReference type="ChEBI" id="CHEBI:29999"/>
        <dbReference type="ChEBI" id="CHEBI:43474"/>
        <dbReference type="ChEBI" id="CHEBI:83421"/>
        <dbReference type="EC" id="3.1.3.16"/>
    </reaction>
</comment>
<dbReference type="AlphaFoldDB" id="A0A444U0K4"/>
<dbReference type="InterPro" id="IPR029021">
    <property type="entry name" value="Prot-tyrosine_phosphatase-like"/>
</dbReference>
<proteinExistence type="inferred from homology"/>
<dbReference type="GO" id="GO:0004722">
    <property type="term" value="F:protein serine/threonine phosphatase activity"/>
    <property type="evidence" value="ECO:0007669"/>
    <property type="project" value="UniProtKB-EC"/>
</dbReference>
<dbReference type="PROSITE" id="PS00383">
    <property type="entry name" value="TYR_PHOSPHATASE_1"/>
    <property type="match status" value="1"/>
</dbReference>
<evidence type="ECO:0000256" key="3">
    <source>
        <dbReference type="ARBA" id="ARBA00022912"/>
    </source>
</evidence>
<dbReference type="SUPFAM" id="SSF52799">
    <property type="entry name" value="(Phosphotyrosine protein) phosphatases II"/>
    <property type="match status" value="1"/>
</dbReference>
<dbReference type="PROSITE" id="PS50056">
    <property type="entry name" value="TYR_PHOSPHATASE_2"/>
    <property type="match status" value="1"/>
</dbReference>